<name>A0A0U2TWR3_9BURK</name>
<gene>
    <name evidence="1" type="ORF">RD2015_152</name>
</gene>
<evidence type="ECO:0000313" key="1">
    <source>
        <dbReference type="EMBL" id="ALV04657.1"/>
    </source>
</evidence>
<reference evidence="1 2" key="1">
    <citation type="submission" date="2015-12" db="EMBL/GenBank/DDBJ databases">
        <title>Complete genome of Roseateles depolymerans KCTC 42856.</title>
        <authorList>
            <person name="Kim K.M."/>
        </authorList>
    </citation>
    <scope>NUCLEOTIDE SEQUENCE [LARGE SCALE GENOMIC DNA]</scope>
    <source>
        <strain evidence="1 2">KCTC 42856</strain>
    </source>
</reference>
<accession>A0A0U2TWR3</accession>
<sequence>MNIKPGRQLLGLVIVAVGAALNAQMLVDWMRHGTV</sequence>
<dbReference type="AlphaFoldDB" id="A0A0U2TWR3"/>
<evidence type="ECO:0000313" key="2">
    <source>
        <dbReference type="Proteomes" id="UP000060699"/>
    </source>
</evidence>
<protein>
    <submittedName>
        <fullName evidence="1">Uncharacterized protein</fullName>
    </submittedName>
</protein>
<proteinExistence type="predicted"/>
<dbReference type="Proteomes" id="UP000060699">
    <property type="component" value="Chromosome"/>
</dbReference>
<keyword evidence="2" id="KW-1185">Reference proteome</keyword>
<dbReference type="EMBL" id="CP013729">
    <property type="protein sequence ID" value="ALV04657.1"/>
    <property type="molecule type" value="Genomic_DNA"/>
</dbReference>
<dbReference type="STRING" id="76731.RD2015_152"/>
<organism evidence="1 2">
    <name type="scientific">Roseateles depolymerans</name>
    <dbReference type="NCBI Taxonomy" id="76731"/>
    <lineage>
        <taxon>Bacteria</taxon>
        <taxon>Pseudomonadati</taxon>
        <taxon>Pseudomonadota</taxon>
        <taxon>Betaproteobacteria</taxon>
        <taxon>Burkholderiales</taxon>
        <taxon>Sphaerotilaceae</taxon>
        <taxon>Roseateles</taxon>
    </lineage>
</organism>
<dbReference type="KEGG" id="rdp:RD2015_152"/>